<dbReference type="EMBL" id="CAMAPB010000100">
    <property type="protein sequence ID" value="CAH9066358.1"/>
    <property type="molecule type" value="Genomic_DNA"/>
</dbReference>
<dbReference type="AlphaFoldDB" id="A0A9W4VZW3"/>
<evidence type="ECO:0000313" key="1">
    <source>
        <dbReference type="EMBL" id="CAH9066358.1"/>
    </source>
</evidence>
<keyword evidence="2" id="KW-1185">Reference proteome</keyword>
<sequence>MLAGFANALAFASWQSVMCLGQFCGSIHCFLRQFVMVFRQVSIGYPSSWISQSIVQTKFRELPHLVFESVRYWFC</sequence>
<comment type="caution">
    <text evidence="1">The sequence shown here is derived from an EMBL/GenBank/DDBJ whole genome shotgun (WGS) entry which is preliminary data.</text>
</comment>
<accession>A0A9W4VZW3</accession>
<dbReference type="Proteomes" id="UP001152447">
    <property type="component" value="Unassembled WGS sequence"/>
</dbReference>
<organism evidence="1 2">
    <name type="scientific">Pseudoalteromonas haloplanktis</name>
    <name type="common">Alteromonas haloplanktis</name>
    <dbReference type="NCBI Taxonomy" id="228"/>
    <lineage>
        <taxon>Bacteria</taxon>
        <taxon>Pseudomonadati</taxon>
        <taxon>Pseudomonadota</taxon>
        <taxon>Gammaproteobacteria</taxon>
        <taxon>Alteromonadales</taxon>
        <taxon>Pseudoalteromonadaceae</taxon>
        <taxon>Pseudoalteromonas</taxon>
    </lineage>
</organism>
<proteinExistence type="predicted"/>
<protein>
    <submittedName>
        <fullName evidence="1">Uncharacterized protein</fullName>
    </submittedName>
</protein>
<reference evidence="1" key="1">
    <citation type="submission" date="2022-07" db="EMBL/GenBank/DDBJ databases">
        <authorList>
            <person name="Criscuolo A."/>
        </authorList>
    </citation>
    <scope>NUCLEOTIDE SEQUENCE</scope>
    <source>
        <strain evidence="1">CIP103197</strain>
    </source>
</reference>
<gene>
    <name evidence="1" type="ORF">PSEHALCIP103_03570</name>
</gene>
<name>A0A9W4VZW3_PSEHA</name>
<evidence type="ECO:0000313" key="2">
    <source>
        <dbReference type="Proteomes" id="UP001152447"/>
    </source>
</evidence>